<dbReference type="PROSITE" id="PS50012">
    <property type="entry name" value="RCC1_3"/>
    <property type="match status" value="5"/>
</dbReference>
<dbReference type="SUPFAM" id="SSF50985">
    <property type="entry name" value="RCC1/BLIP-II"/>
    <property type="match status" value="1"/>
</dbReference>
<feature type="repeat" description="RCC1" evidence="3">
    <location>
        <begin position="391"/>
        <end position="447"/>
    </location>
</feature>
<dbReference type="EMBL" id="QGMG01000152">
    <property type="protein sequence ID" value="TVY56547.1"/>
    <property type="molecule type" value="Genomic_DNA"/>
</dbReference>
<feature type="repeat" description="RCC1" evidence="3">
    <location>
        <begin position="336"/>
        <end position="390"/>
    </location>
</feature>
<dbReference type="GO" id="GO:0005085">
    <property type="term" value="F:guanyl-nucleotide exchange factor activity"/>
    <property type="evidence" value="ECO:0007669"/>
    <property type="project" value="TreeGrafter"/>
</dbReference>
<protein>
    <submittedName>
        <fullName evidence="6">Protein pim1</fullName>
    </submittedName>
</protein>
<gene>
    <name evidence="6" type="primary">pim1_2</name>
    <name evidence="6" type="ORF">LCER1_G001993</name>
</gene>
<dbReference type="PANTHER" id="PTHR45982:SF1">
    <property type="entry name" value="REGULATOR OF CHROMOSOME CONDENSATION"/>
    <property type="match status" value="1"/>
</dbReference>
<dbReference type="OrthoDB" id="61110at2759"/>
<dbReference type="PANTHER" id="PTHR45982">
    <property type="entry name" value="REGULATOR OF CHROMOSOME CONDENSATION"/>
    <property type="match status" value="1"/>
</dbReference>
<dbReference type="PROSITE" id="PS00626">
    <property type="entry name" value="RCC1_2"/>
    <property type="match status" value="1"/>
</dbReference>
<evidence type="ECO:0000313" key="6">
    <source>
        <dbReference type="EMBL" id="TVY56547.1"/>
    </source>
</evidence>
<evidence type="ECO:0000256" key="4">
    <source>
        <dbReference type="SAM" id="MobiDB-lite"/>
    </source>
</evidence>
<feature type="repeat" description="RCC1" evidence="3">
    <location>
        <begin position="282"/>
        <end position="335"/>
    </location>
</feature>
<feature type="domain" description="RCC1-like" evidence="5">
    <location>
        <begin position="152"/>
        <end position="561"/>
    </location>
</feature>
<keyword evidence="1" id="KW-0344">Guanine-nucleotide releasing factor</keyword>
<evidence type="ECO:0000256" key="1">
    <source>
        <dbReference type="ARBA" id="ARBA00022658"/>
    </source>
</evidence>
<reference evidence="6 7" key="1">
    <citation type="submission" date="2018-05" db="EMBL/GenBank/DDBJ databases">
        <title>Whole genome sequencing for identification of molecular markers to develop diagnostic detection tools for the regulated plant pathogen Lachnellula willkommii.</title>
        <authorList>
            <person name="Giroux E."/>
            <person name="Bilodeau G."/>
        </authorList>
    </citation>
    <scope>NUCLEOTIDE SEQUENCE [LARGE SCALE GENOMIC DNA]</scope>
    <source>
        <strain evidence="6 7">CBS 625.97</strain>
    </source>
</reference>
<keyword evidence="7" id="KW-1185">Reference proteome</keyword>
<keyword evidence="2" id="KW-0677">Repeat</keyword>
<feature type="repeat" description="RCC1" evidence="3">
    <location>
        <begin position="210"/>
        <end position="281"/>
    </location>
</feature>
<dbReference type="AlphaFoldDB" id="A0A7D8USY5"/>
<dbReference type="InterPro" id="IPR017956">
    <property type="entry name" value="AT_hook_DNA-bd_motif"/>
</dbReference>
<feature type="compositionally biased region" description="Basic residues" evidence="4">
    <location>
        <begin position="73"/>
        <end position="89"/>
    </location>
</feature>
<dbReference type="GO" id="GO:0003677">
    <property type="term" value="F:DNA binding"/>
    <property type="evidence" value="ECO:0007669"/>
    <property type="project" value="InterPro"/>
</dbReference>
<feature type="compositionally biased region" description="Low complexity" evidence="4">
    <location>
        <begin position="124"/>
        <end position="134"/>
    </location>
</feature>
<evidence type="ECO:0000256" key="3">
    <source>
        <dbReference type="PROSITE-ProRule" id="PRU00235"/>
    </source>
</evidence>
<evidence type="ECO:0000313" key="7">
    <source>
        <dbReference type="Proteomes" id="UP000481288"/>
    </source>
</evidence>
<dbReference type="InterPro" id="IPR000408">
    <property type="entry name" value="Reg_chr_condens"/>
</dbReference>
<sequence>MPPKKATTAAAKRKPSSAIEKSKKDSKPAAKKSGRPAKAIAAKDTKVAKPAAKKRGRPSKAIAAKNTTDAKPAAKKPGRPPGKAIKKAAPKSAAKPSSKRKASDDVDDSPAPKRAKKEPVAPRKTAAVKKAVIPKPKKELPHINDPPTQVLDVYVFGENSAGELGIGTGTEQEVSNVKRPRLNRKLAANEVGVVQIAAGGMHCVALTRDNKILTWGVNDQGALGRKTEKANANADDSDDEDLVLNASEAEPREVDLSHFPEGTKFSHVVAADSTSFVVTTTGLVYGWGTFRGNDGILGFRSNGPKTQSTPVLIPELKDITTLSAGTNHILALNNKGKVFAWGAAEQNQLARQIKGRNVTQSLVPSQVGLSRKKILTIGCGDYHCLAADDKGNVFGWGLNGFAQCGIESDQDEASPTISKPTIIEGLEGKAIKQMVGGAHHSIAVTTDGKVLVWGSCQNNQSGVDLSTLPADTIYKEDNGRIRYISKPTVVPGVEGGVAIAAGPDTGAAITSDGKAYTWGFNANYQTGQGPVPDVPVATLVDNTAVRGKNLVFAGLGGQFGVLGGIPAAAEE</sequence>
<dbReference type="PROSITE" id="PS00625">
    <property type="entry name" value="RCC1_1"/>
    <property type="match status" value="1"/>
</dbReference>
<accession>A0A7D8USY5</accession>
<dbReference type="Pfam" id="PF25390">
    <property type="entry name" value="WD40_RLD"/>
    <property type="match status" value="1"/>
</dbReference>
<dbReference type="PRINTS" id="PR00633">
    <property type="entry name" value="RCCNDNSATION"/>
</dbReference>
<evidence type="ECO:0000256" key="2">
    <source>
        <dbReference type="ARBA" id="ARBA00022737"/>
    </source>
</evidence>
<evidence type="ECO:0000259" key="5">
    <source>
        <dbReference type="Pfam" id="PF25390"/>
    </source>
</evidence>
<dbReference type="SMART" id="SM00384">
    <property type="entry name" value="AT_hook"/>
    <property type="match status" value="3"/>
</dbReference>
<dbReference type="InterPro" id="IPR058923">
    <property type="entry name" value="RCC1-like_dom"/>
</dbReference>
<comment type="caution">
    <text evidence="6">The sequence shown here is derived from an EMBL/GenBank/DDBJ whole genome shotgun (WGS) entry which is preliminary data.</text>
</comment>
<name>A0A7D8USY5_9HELO</name>
<feature type="repeat" description="RCC1" evidence="3">
    <location>
        <begin position="151"/>
        <end position="209"/>
    </location>
</feature>
<organism evidence="6 7">
    <name type="scientific">Lachnellula cervina</name>
    <dbReference type="NCBI Taxonomy" id="1316786"/>
    <lineage>
        <taxon>Eukaryota</taxon>
        <taxon>Fungi</taxon>
        <taxon>Dikarya</taxon>
        <taxon>Ascomycota</taxon>
        <taxon>Pezizomycotina</taxon>
        <taxon>Leotiomycetes</taxon>
        <taxon>Helotiales</taxon>
        <taxon>Lachnaceae</taxon>
        <taxon>Lachnellula</taxon>
    </lineage>
</organism>
<dbReference type="InterPro" id="IPR009091">
    <property type="entry name" value="RCC1/BLIP-II"/>
</dbReference>
<dbReference type="Proteomes" id="UP000481288">
    <property type="component" value="Unassembled WGS sequence"/>
</dbReference>
<proteinExistence type="predicted"/>
<feature type="region of interest" description="Disordered" evidence="4">
    <location>
        <begin position="1"/>
        <end position="145"/>
    </location>
</feature>
<dbReference type="Gene3D" id="2.130.10.30">
    <property type="entry name" value="Regulator of chromosome condensation 1/beta-lactamase-inhibitor protein II"/>
    <property type="match status" value="1"/>
</dbReference>
<dbReference type="InterPro" id="IPR051553">
    <property type="entry name" value="Ran_GTPase-activating"/>
</dbReference>
<dbReference type="GO" id="GO:0005737">
    <property type="term" value="C:cytoplasm"/>
    <property type="evidence" value="ECO:0007669"/>
    <property type="project" value="TreeGrafter"/>
</dbReference>
<feature type="compositionally biased region" description="Low complexity" evidence="4">
    <location>
        <begin position="1"/>
        <end position="10"/>
    </location>
</feature>